<keyword evidence="13" id="KW-1185">Reference proteome</keyword>
<dbReference type="InterPro" id="IPR019734">
    <property type="entry name" value="TPR_rpt"/>
</dbReference>
<organism evidence="12 13">
    <name type="scientific">Pseudaquabacterium terrae</name>
    <dbReference type="NCBI Taxonomy" id="2732868"/>
    <lineage>
        <taxon>Bacteria</taxon>
        <taxon>Pseudomonadati</taxon>
        <taxon>Pseudomonadota</taxon>
        <taxon>Betaproteobacteria</taxon>
        <taxon>Burkholderiales</taxon>
        <taxon>Sphaerotilaceae</taxon>
        <taxon>Pseudaquabacterium</taxon>
    </lineage>
</organism>
<dbReference type="InterPro" id="IPR011006">
    <property type="entry name" value="CheY-like_superfamily"/>
</dbReference>
<feature type="modified residue" description="4-aspartylphosphate" evidence="7">
    <location>
        <position position="910"/>
    </location>
</feature>
<proteinExistence type="predicted"/>
<evidence type="ECO:0000256" key="4">
    <source>
        <dbReference type="ARBA" id="ARBA00022679"/>
    </source>
</evidence>
<evidence type="ECO:0000256" key="7">
    <source>
        <dbReference type="PROSITE-ProRule" id="PRU00169"/>
    </source>
</evidence>
<dbReference type="PANTHER" id="PTHR45339">
    <property type="entry name" value="HYBRID SIGNAL TRANSDUCTION HISTIDINE KINASE J"/>
    <property type="match status" value="1"/>
</dbReference>
<reference evidence="12 13" key="1">
    <citation type="submission" date="2020-05" db="EMBL/GenBank/DDBJ databases">
        <title>Aquincola sp. isolate from soil.</title>
        <authorList>
            <person name="Han J."/>
            <person name="Kim D.-U."/>
        </authorList>
    </citation>
    <scope>NUCLEOTIDE SEQUENCE [LARGE SCALE GENOMIC DNA]</scope>
    <source>
        <strain evidence="12 13">S2</strain>
    </source>
</reference>
<dbReference type="InterPro" id="IPR001789">
    <property type="entry name" value="Sig_transdc_resp-reg_receiver"/>
</dbReference>
<dbReference type="SUPFAM" id="SSF47384">
    <property type="entry name" value="Homodimeric domain of signal transducing histidine kinase"/>
    <property type="match status" value="1"/>
</dbReference>
<dbReference type="SUPFAM" id="SSF55781">
    <property type="entry name" value="GAF domain-like"/>
    <property type="match status" value="1"/>
</dbReference>
<dbReference type="Gene3D" id="1.25.40.10">
    <property type="entry name" value="Tetratricopeptide repeat domain"/>
    <property type="match status" value="2"/>
</dbReference>
<evidence type="ECO:0000259" key="11">
    <source>
        <dbReference type="PROSITE" id="PS50110"/>
    </source>
</evidence>
<name>A0ABX2EUJ9_9BURK</name>
<evidence type="ECO:0000256" key="3">
    <source>
        <dbReference type="ARBA" id="ARBA00022553"/>
    </source>
</evidence>
<dbReference type="SUPFAM" id="SSF55874">
    <property type="entry name" value="ATPase domain of HSP90 chaperone/DNA topoisomerase II/histidine kinase"/>
    <property type="match status" value="1"/>
</dbReference>
<keyword evidence="4" id="KW-0808">Transferase</keyword>
<dbReference type="InterPro" id="IPR036097">
    <property type="entry name" value="HisK_dim/P_sf"/>
</dbReference>
<dbReference type="InterPro" id="IPR003661">
    <property type="entry name" value="HisK_dim/P_dom"/>
</dbReference>
<dbReference type="PRINTS" id="PR00344">
    <property type="entry name" value="BCTRLSENSOR"/>
</dbReference>
<dbReference type="SMART" id="SM00387">
    <property type="entry name" value="HATPase_c"/>
    <property type="match status" value="1"/>
</dbReference>
<dbReference type="RefSeq" id="WP_173134864.1">
    <property type="nucleotide sequence ID" value="NZ_JABRWJ010000019.1"/>
</dbReference>
<evidence type="ECO:0000313" key="12">
    <source>
        <dbReference type="EMBL" id="NRF72157.1"/>
    </source>
</evidence>
<protein>
    <recommendedName>
        <fullName evidence="2">histidine kinase</fullName>
        <ecNumber evidence="2">2.7.13.3</ecNumber>
    </recommendedName>
</protein>
<evidence type="ECO:0000256" key="6">
    <source>
        <dbReference type="ARBA" id="ARBA00023012"/>
    </source>
</evidence>
<dbReference type="Pfam" id="PF00512">
    <property type="entry name" value="HisKA"/>
    <property type="match status" value="1"/>
</dbReference>
<dbReference type="PANTHER" id="PTHR45339:SF1">
    <property type="entry name" value="HYBRID SIGNAL TRANSDUCTION HISTIDINE KINASE J"/>
    <property type="match status" value="1"/>
</dbReference>
<dbReference type="CDD" id="cd17546">
    <property type="entry name" value="REC_hyHK_CKI1_RcsC-like"/>
    <property type="match status" value="1"/>
</dbReference>
<dbReference type="CDD" id="cd16922">
    <property type="entry name" value="HATPase_EvgS-ArcB-TorS-like"/>
    <property type="match status" value="1"/>
</dbReference>
<sequence>MADAPVFAAYDRAKVEAAIAKDVTAVLREAEESLQRAQASGNAAAQLDALRMRAAANSMQRNFNALGADVELGLPLARELGDADAQCAFMGYRAAALQAKGQATEALAQLDEALALAERHKLHHASGQLHRRKGRIFGDLGRKADALAAYQAAYAVYEAQGDAEAMASVLTALGVLHSKARSGEADIDVAIGYFERALKDAGRLDRSVAHVLLADIYADRKDFKRARQHYEQSVATRPRVEPFDHRDYVAVKFARGENKLTEAIGLLDRARAHYAQTKDLKPWIQIELSRAEVLVQLGQMPAAVQALKSARSIKEKVESSTYDVEFHERAAAIGLSLGDHAAAYREIAELRQAERRLQQAEKAKMAEELRVRFEVKQKETENALLRAQGKAAETQRFALILGSALALVLLAGLALYLRRRAIAARTESAYSKRLAASEMQRANDLQASNETLERLAALGPQIAAEREAARIHRALCDDVGRLMPVRSATVWMLEGEQLVLCHGMPADCPALSVRLDDEASSIARCARERRECTTQDMDELRWQDDTPRSALCTPMVAGGELMGVLVLQGDNAQGYGEREQQLARMLAAYGAVALANAANAQRLNAASQAKSWFLASMSHELRSPLNAMLGFSRLLQREATLTPRARHDLGIVLKSGEHLYTLINEVLEFSKAGAAQLTLQVRAFDLYALLDELQAMFSLTAIQKGLALEVSVRPSVPQGMQTDAIKLRQVLINLLSNAMKFTERGGVRLEVQVVSQRVSFSVIDTGVGIAADEQAHLGEVFVQASAGRRAAEGTGLGLAISRRYVELMGGELTLTSVPGQGTAARFSLPLPPVDLASPPAAPATGTLGGVVGLAPGTQTRRMLVADDSADSRQLLVRLLEPLGFEMREAANGLEAVQTCQAWEPDLVWMDMRMPVVDGLEATRRIKAAQPAIVVIALTASSFEEDRAQMLATGCDDFLRKPFSEAALLEAIETHLRVRFVREAPPTAEASEDLGSLTSAQREALRSALQLLDVEGIERSIEAIRETNGAVADQLSRLIDQFRYREVLDLLEQWCDVSG</sequence>
<dbReference type="InterPro" id="IPR003594">
    <property type="entry name" value="HATPase_dom"/>
</dbReference>
<keyword evidence="9" id="KW-0175">Coiled coil</keyword>
<dbReference type="PROSITE" id="PS50109">
    <property type="entry name" value="HIS_KIN"/>
    <property type="match status" value="1"/>
</dbReference>
<dbReference type="PROSITE" id="PS50005">
    <property type="entry name" value="TPR"/>
    <property type="match status" value="1"/>
</dbReference>
<keyword evidence="6" id="KW-0902">Two-component regulatory system</keyword>
<evidence type="ECO:0000256" key="2">
    <source>
        <dbReference type="ARBA" id="ARBA00012438"/>
    </source>
</evidence>
<dbReference type="InterPro" id="IPR004358">
    <property type="entry name" value="Sig_transdc_His_kin-like_C"/>
</dbReference>
<feature type="repeat" description="TPR" evidence="8">
    <location>
        <begin position="207"/>
        <end position="240"/>
    </location>
</feature>
<dbReference type="SMART" id="SM00448">
    <property type="entry name" value="REC"/>
    <property type="match status" value="1"/>
</dbReference>
<dbReference type="SUPFAM" id="SSF52172">
    <property type="entry name" value="CheY-like"/>
    <property type="match status" value="1"/>
</dbReference>
<evidence type="ECO:0000256" key="8">
    <source>
        <dbReference type="PROSITE-ProRule" id="PRU00339"/>
    </source>
</evidence>
<feature type="domain" description="Response regulatory" evidence="11">
    <location>
        <begin position="861"/>
        <end position="975"/>
    </location>
</feature>
<dbReference type="EMBL" id="JABRWJ010000019">
    <property type="protein sequence ID" value="NRF72157.1"/>
    <property type="molecule type" value="Genomic_DNA"/>
</dbReference>
<feature type="domain" description="Histidine kinase" evidence="10">
    <location>
        <begin position="616"/>
        <end position="832"/>
    </location>
</feature>
<dbReference type="Gene3D" id="3.30.565.10">
    <property type="entry name" value="Histidine kinase-like ATPase, C-terminal domain"/>
    <property type="match status" value="1"/>
</dbReference>
<evidence type="ECO:0000256" key="9">
    <source>
        <dbReference type="SAM" id="Coils"/>
    </source>
</evidence>
<dbReference type="SUPFAM" id="SSF48452">
    <property type="entry name" value="TPR-like"/>
    <property type="match status" value="2"/>
</dbReference>
<dbReference type="InterPro" id="IPR003018">
    <property type="entry name" value="GAF"/>
</dbReference>
<dbReference type="InterPro" id="IPR011990">
    <property type="entry name" value="TPR-like_helical_dom_sf"/>
</dbReference>
<gene>
    <name evidence="12" type="ORF">HLB44_34750</name>
</gene>
<comment type="caution">
    <text evidence="12">The sequence shown here is derived from an EMBL/GenBank/DDBJ whole genome shotgun (WGS) entry which is preliminary data.</text>
</comment>
<dbReference type="Gene3D" id="3.40.50.2300">
    <property type="match status" value="1"/>
</dbReference>
<dbReference type="CDD" id="cd00082">
    <property type="entry name" value="HisKA"/>
    <property type="match status" value="1"/>
</dbReference>
<keyword evidence="8" id="KW-0802">TPR repeat</keyword>
<evidence type="ECO:0000256" key="1">
    <source>
        <dbReference type="ARBA" id="ARBA00000085"/>
    </source>
</evidence>
<dbReference type="SMART" id="SM00388">
    <property type="entry name" value="HisKA"/>
    <property type="match status" value="1"/>
</dbReference>
<comment type="catalytic activity">
    <reaction evidence="1">
        <text>ATP + protein L-histidine = ADP + protein N-phospho-L-histidine.</text>
        <dbReference type="EC" id="2.7.13.3"/>
    </reaction>
</comment>
<dbReference type="SMART" id="SM00028">
    <property type="entry name" value="TPR"/>
    <property type="match status" value="4"/>
</dbReference>
<dbReference type="EC" id="2.7.13.3" evidence="2"/>
<evidence type="ECO:0000259" key="10">
    <source>
        <dbReference type="PROSITE" id="PS50109"/>
    </source>
</evidence>
<evidence type="ECO:0000313" key="13">
    <source>
        <dbReference type="Proteomes" id="UP000737171"/>
    </source>
</evidence>
<dbReference type="Pfam" id="PF00072">
    <property type="entry name" value="Response_reg"/>
    <property type="match status" value="1"/>
</dbReference>
<dbReference type="Pfam" id="PF13185">
    <property type="entry name" value="GAF_2"/>
    <property type="match status" value="1"/>
</dbReference>
<feature type="coiled-coil region" evidence="9">
    <location>
        <begin position="340"/>
        <end position="370"/>
    </location>
</feature>
<dbReference type="SMART" id="SM00065">
    <property type="entry name" value="GAF"/>
    <property type="match status" value="1"/>
</dbReference>
<dbReference type="PROSITE" id="PS50110">
    <property type="entry name" value="RESPONSE_REGULATORY"/>
    <property type="match status" value="1"/>
</dbReference>
<dbReference type="InterPro" id="IPR029016">
    <property type="entry name" value="GAF-like_dom_sf"/>
</dbReference>
<evidence type="ECO:0000256" key="5">
    <source>
        <dbReference type="ARBA" id="ARBA00022777"/>
    </source>
</evidence>
<dbReference type="Gene3D" id="1.10.287.130">
    <property type="match status" value="1"/>
</dbReference>
<dbReference type="Gene3D" id="3.30.450.40">
    <property type="match status" value="1"/>
</dbReference>
<keyword evidence="5" id="KW-0418">Kinase</keyword>
<dbReference type="Proteomes" id="UP000737171">
    <property type="component" value="Unassembled WGS sequence"/>
</dbReference>
<accession>A0ABX2EUJ9</accession>
<dbReference type="InterPro" id="IPR005467">
    <property type="entry name" value="His_kinase_dom"/>
</dbReference>
<keyword evidence="3 7" id="KW-0597">Phosphoprotein</keyword>
<dbReference type="Pfam" id="PF02518">
    <property type="entry name" value="HATPase_c"/>
    <property type="match status" value="1"/>
</dbReference>
<dbReference type="InterPro" id="IPR036890">
    <property type="entry name" value="HATPase_C_sf"/>
</dbReference>